<name>D7DRQ0_METV3</name>
<keyword evidence="2" id="KW-1185">Reference proteome</keyword>
<dbReference type="PANTHER" id="PTHR41930:SF1">
    <property type="entry name" value="DEPHOSPHO-COA KINASE"/>
    <property type="match status" value="1"/>
</dbReference>
<protein>
    <submittedName>
        <fullName evidence="1">Dephospho-CoA kinase-like protein</fullName>
    </submittedName>
</protein>
<dbReference type="InParanoid" id="D7DRQ0"/>
<dbReference type="GO" id="GO:0016301">
    <property type="term" value="F:kinase activity"/>
    <property type="evidence" value="ECO:0007669"/>
    <property type="project" value="UniProtKB-KW"/>
</dbReference>
<dbReference type="Gene3D" id="3.40.50.300">
    <property type="entry name" value="P-loop containing nucleotide triphosphate hydrolases"/>
    <property type="match status" value="1"/>
</dbReference>
<dbReference type="STRING" id="456320.Mvol_0150"/>
<dbReference type="SUPFAM" id="SSF52540">
    <property type="entry name" value="P-loop containing nucleoside triphosphate hydrolases"/>
    <property type="match status" value="1"/>
</dbReference>
<dbReference type="EMBL" id="CP002057">
    <property type="protein sequence ID" value="ADI35810.1"/>
    <property type="molecule type" value="Genomic_DNA"/>
</dbReference>
<dbReference type="AlphaFoldDB" id="D7DRQ0"/>
<evidence type="ECO:0000313" key="1">
    <source>
        <dbReference type="EMBL" id="ADI35810.1"/>
    </source>
</evidence>
<dbReference type="HOGENOM" id="CLU_096329_1_0_2"/>
<dbReference type="PANTHER" id="PTHR41930">
    <property type="entry name" value="UPF0200 PROTEIN MJ1399"/>
    <property type="match status" value="1"/>
</dbReference>
<reference evidence="1 2" key="1">
    <citation type="submission" date="2010-05" db="EMBL/GenBank/DDBJ databases">
        <title>Complete sequence of Methanococcus voltae A3.</title>
        <authorList>
            <consortium name="US DOE Joint Genome Institute"/>
            <person name="Lucas S."/>
            <person name="Copeland A."/>
            <person name="Lapidus A."/>
            <person name="Cheng J.-F."/>
            <person name="Bruce D."/>
            <person name="Goodwin L."/>
            <person name="Pitluck S."/>
            <person name="Lowry S."/>
            <person name="Clum A."/>
            <person name="Land M."/>
            <person name="Hauser L."/>
            <person name="Kyrpides N."/>
            <person name="Mikhailova N."/>
            <person name="Whitman W.B."/>
            <person name="Woyke T."/>
        </authorList>
    </citation>
    <scope>NUCLEOTIDE SEQUENCE [LARGE SCALE GENOMIC DNA]</scope>
    <source>
        <strain evidence="2">ATCC BAA-1334 / A3</strain>
    </source>
</reference>
<keyword evidence="1" id="KW-0808">Transferase</keyword>
<dbReference type="OrthoDB" id="85381at2157"/>
<dbReference type="Proteomes" id="UP000007722">
    <property type="component" value="Chromosome"/>
</dbReference>
<evidence type="ECO:0000313" key="2">
    <source>
        <dbReference type="Proteomes" id="UP000007722"/>
    </source>
</evidence>
<dbReference type="Pfam" id="PF13238">
    <property type="entry name" value="AAA_18"/>
    <property type="match status" value="1"/>
</dbReference>
<keyword evidence="1" id="KW-0418">Kinase</keyword>
<sequence length="188" mass="21193">MKIIAITGMQGSGKSLVQGVCDDKHIAYISMGDVVRKETTKRGLELNPENVGNTAKKLRELYGEEAIAVPCINLVNEVESKNKENAHIIAVEGVRSIYELNYFKRFYDVEVLAIHASPKTRFERLSGRGREDDSTEWDVFLERDNRELNFTIGSVIALADHMVINEGTYTDVLVNVEKIFDNLISDNK</sequence>
<gene>
    <name evidence="1" type="ordered locus">Mvol_0150</name>
</gene>
<dbReference type="InterPro" id="IPR027417">
    <property type="entry name" value="P-loop_NTPase"/>
</dbReference>
<proteinExistence type="predicted"/>
<dbReference type="eggNOG" id="arCOG01045">
    <property type="taxonomic scope" value="Archaea"/>
</dbReference>
<accession>D7DRQ0</accession>
<organism evidence="1 2">
    <name type="scientific">Methanococcus voltae (strain ATCC BAA-1334 / A3)</name>
    <dbReference type="NCBI Taxonomy" id="456320"/>
    <lineage>
        <taxon>Archaea</taxon>
        <taxon>Methanobacteriati</taxon>
        <taxon>Methanobacteriota</taxon>
        <taxon>Methanomada group</taxon>
        <taxon>Methanococci</taxon>
        <taxon>Methanococcales</taxon>
        <taxon>Methanococcaceae</taxon>
        <taxon>Methanococcus</taxon>
    </lineage>
</organism>
<dbReference type="KEGG" id="mvo:Mvol_0150"/>